<feature type="region of interest" description="Disordered" evidence="1">
    <location>
        <begin position="1"/>
        <end position="24"/>
    </location>
</feature>
<dbReference type="SUPFAM" id="SSF51735">
    <property type="entry name" value="NAD(P)-binding Rossmann-fold domains"/>
    <property type="match status" value="1"/>
</dbReference>
<organism evidence="2 3">
    <name type="scientific">Cellulosimicrobium cellulans F16</name>
    <dbReference type="NCBI Taxonomy" id="1350482"/>
    <lineage>
        <taxon>Bacteria</taxon>
        <taxon>Bacillati</taxon>
        <taxon>Actinomycetota</taxon>
        <taxon>Actinomycetes</taxon>
        <taxon>Micrococcales</taxon>
        <taxon>Promicromonosporaceae</taxon>
        <taxon>Cellulosimicrobium</taxon>
    </lineage>
</organism>
<dbReference type="InterPro" id="IPR051604">
    <property type="entry name" value="Ergot_Alk_Oxidoreductase"/>
</dbReference>
<evidence type="ECO:0000256" key="1">
    <source>
        <dbReference type="SAM" id="MobiDB-lite"/>
    </source>
</evidence>
<dbReference type="InterPro" id="IPR036291">
    <property type="entry name" value="NAD(P)-bd_dom_sf"/>
</dbReference>
<comment type="caution">
    <text evidence="2">The sequence shown here is derived from an EMBL/GenBank/DDBJ whole genome shotgun (WGS) entry which is preliminary data.</text>
</comment>
<dbReference type="RefSeq" id="WP_053371589.1">
    <property type="nucleotide sequence ID" value="NZ_KQ435295.1"/>
</dbReference>
<feature type="compositionally biased region" description="Low complexity" evidence="1">
    <location>
        <begin position="1"/>
        <end position="20"/>
    </location>
</feature>
<dbReference type="PANTHER" id="PTHR43162:SF1">
    <property type="entry name" value="PRESTALK A DIFFERENTIATION PROTEIN A"/>
    <property type="match status" value="1"/>
</dbReference>
<reference evidence="2 3" key="1">
    <citation type="journal article" date="2015" name="Sci. Rep.">
        <title>Functional and structural properties of a novel cellulosome-like multienzyme complex: efficient glycoside hydrolysis of water-insoluble 7-xylosyl-10-deacetylpaclitaxel.</title>
        <authorList>
            <person name="Dou T.Y."/>
            <person name="Luan H.W."/>
            <person name="Ge G.B."/>
            <person name="Dong M.M."/>
            <person name="Zou H.F."/>
            <person name="He Y.Q."/>
            <person name="Cui P."/>
            <person name="Wang J.Y."/>
            <person name="Hao D.C."/>
            <person name="Yang S.L."/>
            <person name="Yang L."/>
        </authorList>
    </citation>
    <scope>NUCLEOTIDE SEQUENCE [LARGE SCALE GENOMIC DNA]</scope>
    <source>
        <strain evidence="2 3">F16</strain>
    </source>
</reference>
<evidence type="ECO:0000313" key="3">
    <source>
        <dbReference type="Proteomes" id="UP000037387"/>
    </source>
</evidence>
<name>A0A0M0F3G6_CELCE</name>
<dbReference type="PATRIC" id="fig|1350482.3.peg.3780"/>
<evidence type="ECO:0000313" key="2">
    <source>
        <dbReference type="EMBL" id="KON71721.1"/>
    </source>
</evidence>
<dbReference type="PANTHER" id="PTHR43162">
    <property type="match status" value="1"/>
</dbReference>
<keyword evidence="3" id="KW-1185">Reference proteome</keyword>
<dbReference type="AlphaFoldDB" id="A0A0M0F3G6"/>
<dbReference type="EMBL" id="ATNL01000014">
    <property type="protein sequence ID" value="KON71721.1"/>
    <property type="molecule type" value="Genomic_DNA"/>
</dbReference>
<dbReference type="Gene3D" id="3.90.25.10">
    <property type="entry name" value="UDP-galactose 4-epimerase, domain 1"/>
    <property type="match status" value="1"/>
</dbReference>
<dbReference type="Gene3D" id="3.40.50.720">
    <property type="entry name" value="NAD(P)-binding Rossmann-like Domain"/>
    <property type="match status" value="1"/>
</dbReference>
<gene>
    <name evidence="2" type="ORF">M768_17205</name>
</gene>
<sequence>MSATTPRPTAAPTAAPTDAPAPGPVLVLGATGKTGRRVADRLDALGISVRRASRSGAVRFDWEDETTWGPAVEGAEAVYVVYVPDLAVPGSPETVARFAALAREAGVRRLVLLSGRGEVEAQRAEVLVAGAFPGRTVVRCAFFDQNFSESFLLEPVLDGVLALPVDRVAEPFVDLEDVAEVAVTALVDDAHAGRVYELTGPRAITFAEAVAEIAAASGHDVRFAPITMDEFLAGLRAIGLPEDVVGLMRYLFTEVLDGRGTPVADGVRQALGREPRDFREFAAREAATWSATVTSTSGQPS</sequence>
<proteinExistence type="predicted"/>
<protein>
    <submittedName>
        <fullName evidence="2">Uncharacterized protein</fullName>
    </submittedName>
</protein>
<accession>A0A0M0F3G6</accession>
<dbReference type="Proteomes" id="UP000037387">
    <property type="component" value="Unassembled WGS sequence"/>
</dbReference>